<feature type="coiled-coil region" evidence="1">
    <location>
        <begin position="22"/>
        <end position="77"/>
    </location>
</feature>
<name>A0A0A1FBW9_9BURK</name>
<proteinExistence type="predicted"/>
<reference evidence="3" key="1">
    <citation type="journal article" date="2014" name="Soil Biol. Biochem.">
        <title>Structure and function of bacterial communities in ageing soils: Insights from the Mendocino ecological staircase.</title>
        <authorList>
            <person name="Uroz S."/>
            <person name="Tech J.J."/>
            <person name="Sawaya N.A."/>
            <person name="Frey-Klett P."/>
            <person name="Leveau J.H.J."/>
        </authorList>
    </citation>
    <scope>NUCLEOTIDE SEQUENCE [LARGE SCALE GENOMIC DNA]</scope>
    <source>
        <strain evidence="3">Cal35</strain>
    </source>
</reference>
<evidence type="ECO:0000313" key="2">
    <source>
        <dbReference type="EMBL" id="AIY42046.1"/>
    </source>
</evidence>
<dbReference type="AlphaFoldDB" id="A0A0A1FBW9"/>
<evidence type="ECO:0000256" key="1">
    <source>
        <dbReference type="SAM" id="Coils"/>
    </source>
</evidence>
<keyword evidence="1" id="KW-0175">Coiled coil</keyword>
<evidence type="ECO:0008006" key="4">
    <source>
        <dbReference type="Google" id="ProtNLM"/>
    </source>
</evidence>
<organism evidence="2 3">
    <name type="scientific">Collimonas arenae</name>
    <dbReference type="NCBI Taxonomy" id="279058"/>
    <lineage>
        <taxon>Bacteria</taxon>
        <taxon>Pseudomonadati</taxon>
        <taxon>Pseudomonadota</taxon>
        <taxon>Betaproteobacteria</taxon>
        <taxon>Burkholderiales</taxon>
        <taxon>Oxalobacteraceae</taxon>
        <taxon>Collimonas</taxon>
    </lineage>
</organism>
<gene>
    <name evidence="2" type="ORF">LT85_2888</name>
</gene>
<dbReference type="Proteomes" id="UP000030302">
    <property type="component" value="Chromosome"/>
</dbReference>
<sequence length="84" mass="10234">MIFKVFPHVNIFQRQKLTMIDREEILRRIIELEVEHRDLDAAIHTMTQQVLHEELQLRRLKKRKLQLKDQITLLRMQLIPDIPA</sequence>
<dbReference type="EMBL" id="CP009962">
    <property type="protein sequence ID" value="AIY42046.1"/>
    <property type="molecule type" value="Genomic_DNA"/>
</dbReference>
<dbReference type="HOGENOM" id="CLU_175516_1_1_4"/>
<dbReference type="KEGG" id="care:LT85_2888"/>
<dbReference type="InterPro" id="IPR007420">
    <property type="entry name" value="DUF465"/>
</dbReference>
<dbReference type="Pfam" id="PF04325">
    <property type="entry name" value="DUF465"/>
    <property type="match status" value="1"/>
</dbReference>
<dbReference type="Gene3D" id="6.10.280.50">
    <property type="match status" value="1"/>
</dbReference>
<keyword evidence="3" id="KW-1185">Reference proteome</keyword>
<evidence type="ECO:0000313" key="3">
    <source>
        <dbReference type="Proteomes" id="UP000030302"/>
    </source>
</evidence>
<accession>A0A0A1FBW9</accession>
<dbReference type="InterPro" id="IPR038444">
    <property type="entry name" value="DUF465_sf"/>
</dbReference>
<protein>
    <recommendedName>
        <fullName evidence="4">DUF465 domain-containing protein</fullName>
    </recommendedName>
</protein>
<dbReference type="STRING" id="279058.LT85_2888"/>